<keyword evidence="1" id="KW-0067">ATP-binding</keyword>
<dbReference type="Gene3D" id="1.10.510.10">
    <property type="entry name" value="Transferase(Phosphotransferase) domain 1"/>
    <property type="match status" value="1"/>
</dbReference>
<comment type="caution">
    <text evidence="4">The sequence shown here is derived from an EMBL/GenBank/DDBJ whole genome shotgun (WGS) entry which is preliminary data.</text>
</comment>
<dbReference type="CDD" id="cd14014">
    <property type="entry name" value="STKc_PknB_like"/>
    <property type="match status" value="1"/>
</dbReference>
<dbReference type="InterPro" id="IPR032675">
    <property type="entry name" value="LRR_dom_sf"/>
</dbReference>
<dbReference type="GO" id="GO:0005524">
    <property type="term" value="F:ATP binding"/>
    <property type="evidence" value="ECO:0007669"/>
    <property type="project" value="UniProtKB-UniRule"/>
</dbReference>
<dbReference type="NCBIfam" id="TIGR02167">
    <property type="entry name" value="Liste_lipo_26"/>
    <property type="match status" value="19"/>
</dbReference>
<proteinExistence type="predicted"/>
<dbReference type="SUPFAM" id="SSF56112">
    <property type="entry name" value="Protein kinase-like (PK-like)"/>
    <property type="match status" value="1"/>
</dbReference>
<dbReference type="InterPro" id="IPR000719">
    <property type="entry name" value="Prot_kinase_dom"/>
</dbReference>
<evidence type="ECO:0000313" key="4">
    <source>
        <dbReference type="EMBL" id="HIV23304.1"/>
    </source>
</evidence>
<dbReference type="EMBL" id="DVOS01000044">
    <property type="protein sequence ID" value="HIV23304.1"/>
    <property type="molecule type" value="Genomic_DNA"/>
</dbReference>
<keyword evidence="2" id="KW-1133">Transmembrane helix</keyword>
<keyword evidence="2" id="KW-0812">Transmembrane</keyword>
<organism evidence="4 5">
    <name type="scientific">Candidatus Merdiplasma excrementigallinarum</name>
    <dbReference type="NCBI Taxonomy" id="2840864"/>
    <lineage>
        <taxon>Bacteria</taxon>
        <taxon>Bacillati</taxon>
        <taxon>Bacillota</taxon>
        <taxon>Clostridia</taxon>
        <taxon>Lachnospirales</taxon>
        <taxon>Lachnospiraceae</taxon>
        <taxon>Lachnospiraceae incertae sedis</taxon>
        <taxon>Candidatus Merdiplasma</taxon>
    </lineage>
</organism>
<feature type="binding site" evidence="1">
    <location>
        <position position="78"/>
    </location>
    <ligand>
        <name>ATP</name>
        <dbReference type="ChEBI" id="CHEBI:30616"/>
    </ligand>
</feature>
<dbReference type="SUPFAM" id="SSF52047">
    <property type="entry name" value="RNI-like"/>
    <property type="match status" value="1"/>
</dbReference>
<sequence>MDISGVYLCSRCMRPIEEETVCPYCGYDHREQENENPALSRGTLLNGRYQLGSVIGAGGFGITYAAYDEVLQTPVAIKEYFPREFASRDTEETDDLQVPEENRSLYQVGREHFIREARVLGMMKNIRGVVTVQDYFEENETAYIVMEYIRGTPLEAYAGKVKPGQLFAMLREPIDALVVLHKQGILHRDITPSNLLVQEDGSVKLIDFGAAARMDREQSMILITKRYAPLEQYGTSGQALGPWTDIYGLCATIYQVLTGEAPPDALSRSQKDELIPLKKRRLKLKNWQARAVMKGLEVNPKKRPQSMEEFKSILYNTPMPEEIRLRRKIRRQYGVATAGILLAGAGIFWAVTGSWAPSRTLLDVNETDFKDYSPSEDDRADADVLGNSAYRRSQIGSITFLDSRKEAGEDAWDVSDEGDGSVLAWVQPTEDDASLYDLYIGAEGGVKANENCSYAFAGFENASQITFAGHFDTGEAVSMTGMFQGCVGLTGIDLTGFRTEKVREFDQMFSRCYSLTSLDVSMFDTAGADNFSGMFRYCESLVSLELGEFDTKAARDLNAMFEGCEALTELLADGLDTAGAEDLSSMFEDCASLKTLDVSGFDTSRATDMNSMFKGCSSLEALDVSGFDTSRVKRMSSLFEDCGSLKTLDLAGWDTSLTENMNSLFHGCASLEELNLESLDTSRVTSMSYMFADCASLTSLNLEGLDVSQVTSMAGMFSGCGNLSSLLLSGWDTSGAESMSYMFADCFNLETVDVSGFDTSGVKDLSSMFSGCRSLRELNLKNFANPRAEDMSWMFQECYSLKELDLSGFGTSRAEDMSWMFSDCVSLTGLDLTGWDTKHVSDMRYMFSNCRSLADLDLTNLDTSALQFDSGMLDGTVWEGKELSQVLPLTGILLEPEKVDFQGIDWEYADGSDAGVFGNSAIRRSQIGSITFVDTTAEAEENAWDVSMAGDGSVLAWTKQSGALYDLYIGGEGGVKAGENARALFACFDHVRDIRFNGNFHTEETADMSILFYHCRALEELDLSGFDTAQTVTMRGMFEGCENLKKVNLAGFSTERVTDMAFLFYGCSSLKEADVSGFDTSRVTDMSGMFYNCMELEELDVSGFDTGNAAAMSWMFYSCIRLEELDVSGFDTSKTTAMRSMFYDCRQLTSLDVRGFDTGNVTDMGYMFYGCSSLRELDVSGFETGLAQDMSYMFYGCLDLAELDLSGFDMERVRFTEGMLTGTVLESE</sequence>
<feature type="domain" description="Protein kinase" evidence="3">
    <location>
        <begin position="49"/>
        <end position="315"/>
    </location>
</feature>
<dbReference type="PROSITE" id="PS50011">
    <property type="entry name" value="PROTEIN_KINASE_DOM"/>
    <property type="match status" value="1"/>
</dbReference>
<keyword evidence="2" id="KW-0472">Membrane</keyword>
<name>A0A9D1T829_9FIRM</name>
<dbReference type="Proteomes" id="UP000886889">
    <property type="component" value="Unassembled WGS sequence"/>
</dbReference>
<feature type="transmembrane region" description="Helical" evidence="2">
    <location>
        <begin position="333"/>
        <end position="351"/>
    </location>
</feature>
<evidence type="ECO:0000256" key="2">
    <source>
        <dbReference type="SAM" id="Phobius"/>
    </source>
</evidence>
<dbReference type="Gene3D" id="3.80.10.10">
    <property type="entry name" value="Ribonuclease Inhibitor"/>
    <property type="match status" value="3"/>
</dbReference>
<accession>A0A9D1T829</accession>
<dbReference type="GO" id="GO:0019005">
    <property type="term" value="C:SCF ubiquitin ligase complex"/>
    <property type="evidence" value="ECO:0007669"/>
    <property type="project" value="TreeGrafter"/>
</dbReference>
<dbReference type="GO" id="GO:0004672">
    <property type="term" value="F:protein kinase activity"/>
    <property type="evidence" value="ECO:0007669"/>
    <property type="project" value="InterPro"/>
</dbReference>
<dbReference type="InterPro" id="IPR011009">
    <property type="entry name" value="Kinase-like_dom_sf"/>
</dbReference>
<reference evidence="4" key="1">
    <citation type="submission" date="2020-10" db="EMBL/GenBank/DDBJ databases">
        <authorList>
            <person name="Gilroy R."/>
        </authorList>
    </citation>
    <scope>NUCLEOTIDE SEQUENCE</scope>
    <source>
        <strain evidence="4">ChiBcec6-7307</strain>
    </source>
</reference>
<dbReference type="InterPro" id="IPR017441">
    <property type="entry name" value="Protein_kinase_ATP_BS"/>
</dbReference>
<dbReference type="Pfam" id="PF03382">
    <property type="entry name" value="DUF285"/>
    <property type="match status" value="6"/>
</dbReference>
<dbReference type="InterPro" id="IPR008266">
    <property type="entry name" value="Tyr_kinase_AS"/>
</dbReference>
<dbReference type="SUPFAM" id="SSF52058">
    <property type="entry name" value="L domain-like"/>
    <property type="match status" value="1"/>
</dbReference>
<keyword evidence="1" id="KW-0547">Nucleotide-binding</keyword>
<dbReference type="Gene3D" id="3.30.200.20">
    <property type="entry name" value="Phosphorylase Kinase, domain 1"/>
    <property type="match status" value="1"/>
</dbReference>
<evidence type="ECO:0000259" key="3">
    <source>
        <dbReference type="PROSITE" id="PS50011"/>
    </source>
</evidence>
<dbReference type="PROSITE" id="PS00107">
    <property type="entry name" value="PROTEIN_KINASE_ATP"/>
    <property type="match status" value="1"/>
</dbReference>
<dbReference type="PANTHER" id="PTHR13318">
    <property type="entry name" value="PARTNER OF PAIRED, ISOFORM B-RELATED"/>
    <property type="match status" value="1"/>
</dbReference>
<dbReference type="InterPro" id="IPR011889">
    <property type="entry name" value="Liste_lipo_26"/>
</dbReference>
<dbReference type="Pfam" id="PF00069">
    <property type="entry name" value="Pkinase"/>
    <property type="match status" value="1"/>
</dbReference>
<evidence type="ECO:0000256" key="1">
    <source>
        <dbReference type="PROSITE-ProRule" id="PRU10141"/>
    </source>
</evidence>
<reference evidence="4" key="2">
    <citation type="journal article" date="2021" name="PeerJ">
        <title>Extensive microbial diversity within the chicken gut microbiome revealed by metagenomics and culture.</title>
        <authorList>
            <person name="Gilroy R."/>
            <person name="Ravi A."/>
            <person name="Getino M."/>
            <person name="Pursley I."/>
            <person name="Horton D.L."/>
            <person name="Alikhan N.F."/>
            <person name="Baker D."/>
            <person name="Gharbi K."/>
            <person name="Hall N."/>
            <person name="Watson M."/>
            <person name="Adriaenssens E.M."/>
            <person name="Foster-Nyarko E."/>
            <person name="Jarju S."/>
            <person name="Secka A."/>
            <person name="Antonio M."/>
            <person name="Oren A."/>
            <person name="Chaudhuri R.R."/>
            <person name="La Ragione R."/>
            <person name="Hildebrand F."/>
            <person name="Pallen M.J."/>
        </authorList>
    </citation>
    <scope>NUCLEOTIDE SEQUENCE</scope>
    <source>
        <strain evidence="4">ChiBcec6-7307</strain>
    </source>
</reference>
<protein>
    <submittedName>
        <fullName evidence="4">BspA family leucine-rich repeat surface protein</fullName>
    </submittedName>
</protein>
<evidence type="ECO:0000313" key="5">
    <source>
        <dbReference type="Proteomes" id="UP000886889"/>
    </source>
</evidence>
<gene>
    <name evidence="4" type="ORF">IAC80_05130</name>
</gene>
<dbReference type="PROSITE" id="PS00109">
    <property type="entry name" value="PROTEIN_KINASE_TYR"/>
    <property type="match status" value="1"/>
</dbReference>
<dbReference type="AlphaFoldDB" id="A0A9D1T829"/>
<dbReference type="GO" id="GO:0031146">
    <property type="term" value="P:SCF-dependent proteasomal ubiquitin-dependent protein catabolic process"/>
    <property type="evidence" value="ECO:0007669"/>
    <property type="project" value="TreeGrafter"/>
</dbReference>
<dbReference type="InterPro" id="IPR005046">
    <property type="entry name" value="DUF285"/>
</dbReference>